<gene>
    <name evidence="3" type="ORF">SAMN02745180_01568</name>
</gene>
<dbReference type="Proteomes" id="UP000184389">
    <property type="component" value="Unassembled WGS sequence"/>
</dbReference>
<evidence type="ECO:0000313" key="3">
    <source>
        <dbReference type="EMBL" id="SHH96197.1"/>
    </source>
</evidence>
<accession>A0A1M5X8N1</accession>
<keyword evidence="3" id="KW-0808">Transferase</keyword>
<evidence type="ECO:0000313" key="4">
    <source>
        <dbReference type="Proteomes" id="UP000184389"/>
    </source>
</evidence>
<dbReference type="Gene3D" id="3.30.110.40">
    <property type="entry name" value="TusA-like domain"/>
    <property type="match status" value="1"/>
</dbReference>
<dbReference type="OrthoDB" id="9797352at2"/>
<dbReference type="PANTHER" id="PTHR33279:SF6">
    <property type="entry name" value="SULFUR CARRIER PROTEIN YEDF-RELATED"/>
    <property type="match status" value="1"/>
</dbReference>
<dbReference type="AlphaFoldDB" id="A0A1M5X8N1"/>
<dbReference type="InterPro" id="IPR036868">
    <property type="entry name" value="TusA-like_sf"/>
</dbReference>
<sequence>MEKIDVRGMSCPQPVLMTKNAIEKHPEGIDILVDNNTAKNNITRFLKNSGYKLEFKNEEEDTLIVVRK</sequence>
<dbReference type="RefSeq" id="WP_072744233.1">
    <property type="nucleotide sequence ID" value="NZ_FQXR01000006.1"/>
</dbReference>
<dbReference type="SUPFAM" id="SSF64307">
    <property type="entry name" value="SirA-like"/>
    <property type="match status" value="1"/>
</dbReference>
<dbReference type="EMBL" id="FQXR01000006">
    <property type="protein sequence ID" value="SHH96197.1"/>
    <property type="molecule type" value="Genomic_DNA"/>
</dbReference>
<feature type="domain" description="UPF0033" evidence="2">
    <location>
        <begin position="4"/>
        <end position="28"/>
    </location>
</feature>
<keyword evidence="4" id="KW-1185">Reference proteome</keyword>
<comment type="similarity">
    <text evidence="1">Belongs to the sulfur carrier protein TusA family.</text>
</comment>
<proteinExistence type="inferred from homology"/>
<protein>
    <submittedName>
        <fullName evidence="3">TusA-related sulfurtransferase</fullName>
    </submittedName>
</protein>
<name>A0A1M5X8N1_9FIRM</name>
<evidence type="ECO:0000259" key="2">
    <source>
        <dbReference type="PROSITE" id="PS01148"/>
    </source>
</evidence>
<dbReference type="STRING" id="1123281.SAMN02745180_01568"/>
<evidence type="ECO:0000256" key="1">
    <source>
        <dbReference type="ARBA" id="ARBA00008984"/>
    </source>
</evidence>
<reference evidence="3 4" key="1">
    <citation type="submission" date="2016-11" db="EMBL/GenBank/DDBJ databases">
        <authorList>
            <person name="Jaros S."/>
            <person name="Januszkiewicz K."/>
            <person name="Wedrychowicz H."/>
        </authorList>
    </citation>
    <scope>NUCLEOTIDE SEQUENCE [LARGE SCALE GENOMIC DNA]</scope>
    <source>
        <strain evidence="3 4">DSM 13106</strain>
    </source>
</reference>
<dbReference type="PROSITE" id="PS01148">
    <property type="entry name" value="UPF0033"/>
    <property type="match status" value="1"/>
</dbReference>
<dbReference type="PANTHER" id="PTHR33279">
    <property type="entry name" value="SULFUR CARRIER PROTEIN YEDF-RELATED"/>
    <property type="match status" value="1"/>
</dbReference>
<organism evidence="3 4">
    <name type="scientific">Sporanaerobacter acetigenes DSM 13106</name>
    <dbReference type="NCBI Taxonomy" id="1123281"/>
    <lineage>
        <taxon>Bacteria</taxon>
        <taxon>Bacillati</taxon>
        <taxon>Bacillota</taxon>
        <taxon>Tissierellia</taxon>
        <taxon>Tissierellales</taxon>
        <taxon>Sporanaerobacteraceae</taxon>
        <taxon>Sporanaerobacter</taxon>
    </lineage>
</organism>
<dbReference type="Pfam" id="PF01206">
    <property type="entry name" value="TusA"/>
    <property type="match status" value="1"/>
</dbReference>
<dbReference type="GO" id="GO:0016740">
    <property type="term" value="F:transferase activity"/>
    <property type="evidence" value="ECO:0007669"/>
    <property type="project" value="UniProtKB-KW"/>
</dbReference>
<dbReference type="InterPro" id="IPR001455">
    <property type="entry name" value="TusA-like"/>
</dbReference>